<evidence type="ECO:0000313" key="2">
    <source>
        <dbReference type="Proteomes" id="UP000249723"/>
    </source>
</evidence>
<dbReference type="Proteomes" id="UP000249723">
    <property type="component" value="Unassembled WGS sequence"/>
</dbReference>
<organism evidence="1 2">
    <name type="scientific">Microbotryum saponariae</name>
    <dbReference type="NCBI Taxonomy" id="289078"/>
    <lineage>
        <taxon>Eukaryota</taxon>
        <taxon>Fungi</taxon>
        <taxon>Dikarya</taxon>
        <taxon>Basidiomycota</taxon>
        <taxon>Pucciniomycotina</taxon>
        <taxon>Microbotryomycetes</taxon>
        <taxon>Microbotryales</taxon>
        <taxon>Microbotryaceae</taxon>
        <taxon>Microbotryum</taxon>
    </lineage>
</organism>
<accession>A0A2X0L3I2</accession>
<proteinExistence type="predicted"/>
<dbReference type="OrthoDB" id="2540373at2759"/>
<dbReference type="EMBL" id="FMWP01000047">
    <property type="protein sequence ID" value="SCZ93291.1"/>
    <property type="molecule type" value="Genomic_DNA"/>
</dbReference>
<keyword evidence="2" id="KW-1185">Reference proteome</keyword>
<dbReference type="AlphaFoldDB" id="A0A2X0L3I2"/>
<reference evidence="2" key="1">
    <citation type="submission" date="2016-10" db="EMBL/GenBank/DDBJ databases">
        <authorList>
            <person name="Jeantristanb JTB J.-T."/>
            <person name="Ricardo R."/>
        </authorList>
    </citation>
    <scope>NUCLEOTIDE SEQUENCE [LARGE SCALE GENOMIC DNA]</scope>
</reference>
<evidence type="ECO:0000313" key="1">
    <source>
        <dbReference type="EMBL" id="SCZ93291.1"/>
    </source>
</evidence>
<gene>
    <name evidence="1" type="ORF">BZ3500_MVSOF-1268-A1-R1_CHR6-2G08587</name>
</gene>
<name>A0A2X0L3I2_9BASI</name>
<protein>
    <submittedName>
        <fullName evidence="1">BZ3500_MvSof-1268-A1-R1_Chr6-2g08587 protein</fullName>
    </submittedName>
</protein>
<sequence length="66" mass="7290">MVKDASLFDAWHTRSHVAVDGAGGSLMAQGTGSITILTSKQQTIKLCNLRRERVYTHFGKTIELRS</sequence>